<feature type="domain" description="Methyltransferase" evidence="1">
    <location>
        <begin position="51"/>
        <end position="148"/>
    </location>
</feature>
<gene>
    <name evidence="2" type="ORF">LCGC14_0754820</name>
</gene>
<dbReference type="EMBL" id="LAZR01001839">
    <property type="protein sequence ID" value="KKN38302.1"/>
    <property type="molecule type" value="Genomic_DNA"/>
</dbReference>
<dbReference type="CDD" id="cd02440">
    <property type="entry name" value="AdoMet_MTases"/>
    <property type="match status" value="1"/>
</dbReference>
<comment type="caution">
    <text evidence="2">The sequence shown here is derived from an EMBL/GenBank/DDBJ whole genome shotgun (WGS) entry which is preliminary data.</text>
</comment>
<evidence type="ECO:0000259" key="1">
    <source>
        <dbReference type="Pfam" id="PF13649"/>
    </source>
</evidence>
<proteinExistence type="predicted"/>
<evidence type="ECO:0000313" key="2">
    <source>
        <dbReference type="EMBL" id="KKN38302.1"/>
    </source>
</evidence>
<dbReference type="Pfam" id="PF13649">
    <property type="entry name" value="Methyltransf_25"/>
    <property type="match status" value="1"/>
</dbReference>
<dbReference type="Gene3D" id="2.20.25.110">
    <property type="entry name" value="S-adenosyl-L-methionine-dependent methyltransferases"/>
    <property type="match status" value="1"/>
</dbReference>
<dbReference type="AlphaFoldDB" id="A0A0F9QMT5"/>
<organism evidence="2">
    <name type="scientific">marine sediment metagenome</name>
    <dbReference type="NCBI Taxonomy" id="412755"/>
    <lineage>
        <taxon>unclassified sequences</taxon>
        <taxon>metagenomes</taxon>
        <taxon>ecological metagenomes</taxon>
    </lineage>
</organism>
<dbReference type="InterPro" id="IPR029063">
    <property type="entry name" value="SAM-dependent_MTases_sf"/>
</dbReference>
<dbReference type="InterPro" id="IPR041698">
    <property type="entry name" value="Methyltransf_25"/>
</dbReference>
<dbReference type="SUPFAM" id="SSF53335">
    <property type="entry name" value="S-adenosyl-L-methionine-dependent methyltransferases"/>
    <property type="match status" value="1"/>
</dbReference>
<reference evidence="2" key="1">
    <citation type="journal article" date="2015" name="Nature">
        <title>Complex archaea that bridge the gap between prokaryotes and eukaryotes.</title>
        <authorList>
            <person name="Spang A."/>
            <person name="Saw J.H."/>
            <person name="Jorgensen S.L."/>
            <person name="Zaremba-Niedzwiedzka K."/>
            <person name="Martijn J."/>
            <person name="Lind A.E."/>
            <person name="van Eijk R."/>
            <person name="Schleper C."/>
            <person name="Guy L."/>
            <person name="Ettema T.J."/>
        </authorList>
    </citation>
    <scope>NUCLEOTIDE SEQUENCE</scope>
</reference>
<accession>A0A0F9QMT5</accession>
<dbReference type="PANTHER" id="PTHR43591">
    <property type="entry name" value="METHYLTRANSFERASE"/>
    <property type="match status" value="1"/>
</dbReference>
<protein>
    <recommendedName>
        <fullName evidence="1">Methyltransferase domain-containing protein</fullName>
    </recommendedName>
</protein>
<name>A0A0F9QMT5_9ZZZZ</name>
<dbReference type="Gene3D" id="3.40.50.150">
    <property type="entry name" value="Vaccinia Virus protein VP39"/>
    <property type="match status" value="1"/>
</dbReference>
<sequence>MNIKVDPDWWKKIFDEVYLLTDARSVCDEELTRQEVDLILEMLPVRPQHKILDLCGGHGRHSLELFARGFTGGTMLDYSKYLIDHARSNAEIKNYRIKLIKRDARETGLPSESFDHVLILGNSLGYIAESEADALILQEAKRVLKKKGWILIDVTDGSKVEETLTPTAWHEIDADKVVCRQRELVGKRVDARELVLSKKEGLIRDSTYSIRIYRPGELAAMMEKAGFKKVRVQNDFRAHKDKGDYGFMNRRMLAIGRKL</sequence>